<evidence type="ECO:0000313" key="2">
    <source>
        <dbReference type="Proteomes" id="UP000595437"/>
    </source>
</evidence>
<gene>
    <name evidence="1" type="ORF">FKW44_022029</name>
</gene>
<dbReference type="AlphaFoldDB" id="A0A7T8JWV1"/>
<keyword evidence="1" id="KW-0472">Membrane</keyword>
<evidence type="ECO:0000313" key="1">
    <source>
        <dbReference type="EMBL" id="QQP36820.1"/>
    </source>
</evidence>
<accession>A0A7T8JWV1</accession>
<reference evidence="2" key="1">
    <citation type="submission" date="2021-01" db="EMBL/GenBank/DDBJ databases">
        <title>Caligus Genome Assembly.</title>
        <authorList>
            <person name="Gallardo-Escarate C."/>
        </authorList>
    </citation>
    <scope>NUCLEOTIDE SEQUENCE [LARGE SCALE GENOMIC DNA]</scope>
</reference>
<proteinExistence type="predicted"/>
<name>A0A7T8JWV1_CALRO</name>
<dbReference type="EMBL" id="CP045905">
    <property type="protein sequence ID" value="QQP36820.1"/>
    <property type="molecule type" value="Genomic_DNA"/>
</dbReference>
<keyword evidence="2" id="KW-1185">Reference proteome</keyword>
<sequence>MNSSRILSRFFKQTWRGYSAGKGMYQPAGRPQSATARYFEYLQSPAGKKGMLRCLYKTFCMP</sequence>
<dbReference type="Proteomes" id="UP000595437">
    <property type="component" value="Chromosome 16"/>
</dbReference>
<protein>
    <submittedName>
        <fullName evidence="1">Transmembrane protein 177</fullName>
    </submittedName>
</protein>
<organism evidence="1 2">
    <name type="scientific">Caligus rogercresseyi</name>
    <name type="common">Sea louse</name>
    <dbReference type="NCBI Taxonomy" id="217165"/>
    <lineage>
        <taxon>Eukaryota</taxon>
        <taxon>Metazoa</taxon>
        <taxon>Ecdysozoa</taxon>
        <taxon>Arthropoda</taxon>
        <taxon>Crustacea</taxon>
        <taxon>Multicrustacea</taxon>
        <taxon>Hexanauplia</taxon>
        <taxon>Copepoda</taxon>
        <taxon>Siphonostomatoida</taxon>
        <taxon>Caligidae</taxon>
        <taxon>Caligus</taxon>
    </lineage>
</organism>
<keyword evidence="1" id="KW-0812">Transmembrane</keyword>